<comment type="caution">
    <text evidence="14">The sequence shown here is derived from an EMBL/GenBank/DDBJ whole genome shotgun (WGS) entry which is preliminary data.</text>
</comment>
<evidence type="ECO:0000256" key="7">
    <source>
        <dbReference type="ARBA" id="ARBA00022840"/>
    </source>
</evidence>
<feature type="domain" description="Mur ligase C-terminal" evidence="12">
    <location>
        <begin position="373"/>
        <end position="488"/>
    </location>
</feature>
<evidence type="ECO:0000313" key="14">
    <source>
        <dbReference type="EMBL" id="KFI93386.1"/>
    </source>
</evidence>
<evidence type="ECO:0000256" key="4">
    <source>
        <dbReference type="ARBA" id="ARBA00022598"/>
    </source>
</evidence>
<evidence type="ECO:0000313" key="15">
    <source>
        <dbReference type="Proteomes" id="UP000029066"/>
    </source>
</evidence>
<dbReference type="InterPro" id="IPR018109">
    <property type="entry name" value="Folylpolyglutamate_synth_CS"/>
</dbReference>
<dbReference type="PROSITE" id="PS01012">
    <property type="entry name" value="FOLYLPOLYGLU_SYNT_2"/>
    <property type="match status" value="1"/>
</dbReference>
<dbReference type="EMBL" id="JGZN01000005">
    <property type="protein sequence ID" value="KFI93386.1"/>
    <property type="molecule type" value="Genomic_DNA"/>
</dbReference>
<evidence type="ECO:0000259" key="13">
    <source>
        <dbReference type="Pfam" id="PF08245"/>
    </source>
</evidence>
<keyword evidence="6" id="KW-0547">Nucleotide-binding</keyword>
<sequence>MVEVFAWNIMFGVEWLRIRLQTRSEQANDETGNRTRAKSSSCKGWVRNAPMMQRGSKCMSFEHPNRNNETMRDVELDIMSRPPEHNTTNLDLDRMNLMLDLLGHPEESFRVIHVTGTNGKGSTARMAEAICRAYGMRTGLYTSPHLERINERICIDGQQLSDDDFIDIWDQTKDLVALVDAKMEEQGKPKMSFFEVLTAMAIWKFADAPVDVAIVEVGMGGAWDATNVINADAAIIGPVDMDHMQWLGNTVEKIASEKVGIIKPDCTAIIGPQPHEEAVMPIIEEAAVRNHATLVRDGYEMTVSDRMPAVGGQVATLTTPNGTYEGVPIAKFGEHQAHNALAALAAAEVVIPVNGPLDGDLVAEALSSVKIPGRIEQIRTSPTIILDGGHNVNAAEALRKAIEESYDFKQLVGVVAMMRDKQVEEYLGVLEPILSSVVVTENSWRDRVMSADDLEKIAVDVFGRDRVIKEPNLPDAIQTAVNMVDAEDELGVGYGHGVLICGSFVTAGDARTMLEEHASPTMQQAMNIHQPVVDPDDSNADDDAADTLDDQVSPDDFDVFDVLGLGKNSTGSANDTDADDNIDPAANQ</sequence>
<evidence type="ECO:0000256" key="3">
    <source>
        <dbReference type="ARBA" id="ARBA00013025"/>
    </source>
</evidence>
<evidence type="ECO:0000256" key="9">
    <source>
        <dbReference type="ARBA" id="ARBA00030592"/>
    </source>
</evidence>
<dbReference type="GO" id="GO:0008841">
    <property type="term" value="F:dihydrofolate synthase activity"/>
    <property type="evidence" value="ECO:0007669"/>
    <property type="project" value="TreeGrafter"/>
</dbReference>
<comment type="cofactor">
    <cofactor evidence="1">
        <name>Mg(2+)</name>
        <dbReference type="ChEBI" id="CHEBI:18420"/>
    </cofactor>
</comment>
<dbReference type="PANTHER" id="PTHR11136:SF0">
    <property type="entry name" value="DIHYDROFOLATE SYNTHETASE-RELATED"/>
    <property type="match status" value="1"/>
</dbReference>
<keyword evidence="8" id="KW-0460">Magnesium</keyword>
<comment type="similarity">
    <text evidence="2">Belongs to the folylpolyglutamate synthase family.</text>
</comment>
<accession>A0A087DCY6</accession>
<dbReference type="InterPro" id="IPR004101">
    <property type="entry name" value="Mur_ligase_C"/>
</dbReference>
<evidence type="ECO:0000256" key="10">
    <source>
        <dbReference type="ARBA" id="ARBA00047493"/>
    </source>
</evidence>
<keyword evidence="5" id="KW-0479">Metal-binding</keyword>
<proteinExistence type="inferred from homology"/>
<dbReference type="GO" id="GO:0005737">
    <property type="term" value="C:cytoplasm"/>
    <property type="evidence" value="ECO:0007669"/>
    <property type="project" value="TreeGrafter"/>
</dbReference>
<dbReference type="SUPFAM" id="SSF53244">
    <property type="entry name" value="MurD-like peptide ligases, peptide-binding domain"/>
    <property type="match status" value="1"/>
</dbReference>
<organism evidence="14 15">
    <name type="scientific">Bifidobacterium saguini DSM 23967</name>
    <dbReference type="NCBI Taxonomy" id="1437607"/>
    <lineage>
        <taxon>Bacteria</taxon>
        <taxon>Bacillati</taxon>
        <taxon>Actinomycetota</taxon>
        <taxon>Actinomycetes</taxon>
        <taxon>Bifidobacteriales</taxon>
        <taxon>Bifidobacteriaceae</taxon>
        <taxon>Bifidobacterium</taxon>
    </lineage>
</organism>
<dbReference type="InterPro" id="IPR001645">
    <property type="entry name" value="Folylpolyglutamate_synth"/>
</dbReference>
<dbReference type="SUPFAM" id="SSF53623">
    <property type="entry name" value="MurD-like peptide ligases, catalytic domain"/>
    <property type="match status" value="1"/>
</dbReference>
<dbReference type="GO" id="GO:0005524">
    <property type="term" value="F:ATP binding"/>
    <property type="evidence" value="ECO:0007669"/>
    <property type="project" value="UniProtKB-KW"/>
</dbReference>
<dbReference type="STRING" id="1437607.BISA_1473"/>
<dbReference type="PANTHER" id="PTHR11136">
    <property type="entry name" value="FOLYLPOLYGLUTAMATE SYNTHASE-RELATED"/>
    <property type="match status" value="1"/>
</dbReference>
<dbReference type="NCBIfam" id="TIGR01499">
    <property type="entry name" value="folC"/>
    <property type="match status" value="1"/>
</dbReference>
<dbReference type="AlphaFoldDB" id="A0A087DCY6"/>
<feature type="compositionally biased region" description="Acidic residues" evidence="11">
    <location>
        <begin position="534"/>
        <end position="559"/>
    </location>
</feature>
<evidence type="ECO:0000256" key="11">
    <source>
        <dbReference type="SAM" id="MobiDB-lite"/>
    </source>
</evidence>
<reference evidence="14 15" key="1">
    <citation type="submission" date="2014-03" db="EMBL/GenBank/DDBJ databases">
        <title>Genomics of Bifidobacteria.</title>
        <authorList>
            <person name="Ventura M."/>
            <person name="Milani C."/>
            <person name="Lugli G.A."/>
        </authorList>
    </citation>
    <scope>NUCLEOTIDE SEQUENCE [LARGE SCALE GENOMIC DNA]</scope>
    <source>
        <strain evidence="14 15">DSM 23967</strain>
    </source>
</reference>
<evidence type="ECO:0000256" key="2">
    <source>
        <dbReference type="ARBA" id="ARBA00008276"/>
    </source>
</evidence>
<dbReference type="Gene3D" id="3.40.1190.10">
    <property type="entry name" value="Mur-like, catalytic domain"/>
    <property type="match status" value="1"/>
</dbReference>
<keyword evidence="4 14" id="KW-0436">Ligase</keyword>
<evidence type="ECO:0000256" key="8">
    <source>
        <dbReference type="ARBA" id="ARBA00022842"/>
    </source>
</evidence>
<dbReference type="GO" id="GO:0004326">
    <property type="term" value="F:tetrahydrofolylpolyglutamate synthase activity"/>
    <property type="evidence" value="ECO:0007669"/>
    <property type="project" value="UniProtKB-EC"/>
</dbReference>
<feature type="region of interest" description="Disordered" evidence="11">
    <location>
        <begin position="531"/>
        <end position="588"/>
    </location>
</feature>
<keyword evidence="7" id="KW-0067">ATP-binding</keyword>
<protein>
    <recommendedName>
        <fullName evidence="3">tetrahydrofolate synthase</fullName>
        <ecNumber evidence="3">6.3.2.17</ecNumber>
    </recommendedName>
    <alternativeName>
        <fullName evidence="9">Tetrahydrofolylpolyglutamate synthase</fullName>
    </alternativeName>
</protein>
<evidence type="ECO:0000256" key="5">
    <source>
        <dbReference type="ARBA" id="ARBA00022723"/>
    </source>
</evidence>
<dbReference type="Gene3D" id="3.90.190.20">
    <property type="entry name" value="Mur ligase, C-terminal domain"/>
    <property type="match status" value="1"/>
</dbReference>
<feature type="domain" description="Mur ligase central" evidence="13">
    <location>
        <begin position="201"/>
        <end position="347"/>
    </location>
</feature>
<dbReference type="InterPro" id="IPR036615">
    <property type="entry name" value="Mur_ligase_C_dom_sf"/>
</dbReference>
<evidence type="ECO:0000256" key="6">
    <source>
        <dbReference type="ARBA" id="ARBA00022741"/>
    </source>
</evidence>
<dbReference type="GO" id="GO:0046872">
    <property type="term" value="F:metal ion binding"/>
    <property type="evidence" value="ECO:0007669"/>
    <property type="project" value="UniProtKB-KW"/>
</dbReference>
<evidence type="ECO:0000259" key="12">
    <source>
        <dbReference type="Pfam" id="PF02875"/>
    </source>
</evidence>
<comment type="catalytic activity">
    <reaction evidence="10">
        <text>(6S)-5,6,7,8-tetrahydrofolyl-(gamma-L-Glu)(n) + L-glutamate + ATP = (6S)-5,6,7,8-tetrahydrofolyl-(gamma-L-Glu)(n+1) + ADP + phosphate + H(+)</text>
        <dbReference type="Rhea" id="RHEA:10580"/>
        <dbReference type="Rhea" id="RHEA-COMP:14738"/>
        <dbReference type="Rhea" id="RHEA-COMP:14740"/>
        <dbReference type="ChEBI" id="CHEBI:15378"/>
        <dbReference type="ChEBI" id="CHEBI:29985"/>
        <dbReference type="ChEBI" id="CHEBI:30616"/>
        <dbReference type="ChEBI" id="CHEBI:43474"/>
        <dbReference type="ChEBI" id="CHEBI:141005"/>
        <dbReference type="ChEBI" id="CHEBI:456216"/>
        <dbReference type="EC" id="6.3.2.17"/>
    </reaction>
</comment>
<dbReference type="EC" id="6.3.2.17" evidence="3"/>
<dbReference type="FunFam" id="3.40.1190.10:FF:000011">
    <property type="entry name" value="Folylpolyglutamate synthase/dihydrofolate synthase"/>
    <property type="match status" value="1"/>
</dbReference>
<name>A0A087DCY6_9BIFI</name>
<dbReference type="InterPro" id="IPR036565">
    <property type="entry name" value="Mur-like_cat_sf"/>
</dbReference>
<gene>
    <name evidence="14" type="ORF">BISA_1473</name>
</gene>
<dbReference type="Proteomes" id="UP000029066">
    <property type="component" value="Unassembled WGS sequence"/>
</dbReference>
<dbReference type="Pfam" id="PF08245">
    <property type="entry name" value="Mur_ligase_M"/>
    <property type="match status" value="1"/>
</dbReference>
<dbReference type="InterPro" id="IPR013221">
    <property type="entry name" value="Mur_ligase_cen"/>
</dbReference>
<dbReference type="Pfam" id="PF02875">
    <property type="entry name" value="Mur_ligase_C"/>
    <property type="match status" value="1"/>
</dbReference>
<evidence type="ECO:0000256" key="1">
    <source>
        <dbReference type="ARBA" id="ARBA00001946"/>
    </source>
</evidence>